<feature type="region of interest" description="Disordered" evidence="1">
    <location>
        <begin position="1"/>
        <end position="46"/>
    </location>
</feature>
<name>A0A4S8IZD7_MUSBA</name>
<gene>
    <name evidence="2" type="ORF">C4D60_Mb10t23760</name>
</gene>
<dbReference type="AlphaFoldDB" id="A0A4S8IZD7"/>
<evidence type="ECO:0000313" key="2">
    <source>
        <dbReference type="EMBL" id="THU54313.1"/>
    </source>
</evidence>
<feature type="compositionally biased region" description="Polar residues" evidence="1">
    <location>
        <begin position="11"/>
        <end position="31"/>
    </location>
</feature>
<evidence type="ECO:0000313" key="3">
    <source>
        <dbReference type="Proteomes" id="UP000317650"/>
    </source>
</evidence>
<comment type="caution">
    <text evidence="2">The sequence shown here is derived from an EMBL/GenBank/DDBJ whole genome shotgun (WGS) entry which is preliminary data.</text>
</comment>
<dbReference type="Proteomes" id="UP000317650">
    <property type="component" value="Chromosome 10"/>
</dbReference>
<accession>A0A4S8IZD7</accession>
<keyword evidence="3" id="KW-1185">Reference proteome</keyword>
<protein>
    <submittedName>
        <fullName evidence="2">Uncharacterized protein</fullName>
    </submittedName>
</protein>
<dbReference type="EMBL" id="PYDT01000008">
    <property type="protein sequence ID" value="THU54313.1"/>
    <property type="molecule type" value="Genomic_DNA"/>
</dbReference>
<reference evidence="2 3" key="1">
    <citation type="journal article" date="2019" name="Nat. Plants">
        <title>Genome sequencing of Musa balbisiana reveals subgenome evolution and function divergence in polyploid bananas.</title>
        <authorList>
            <person name="Yao X."/>
        </authorList>
    </citation>
    <scope>NUCLEOTIDE SEQUENCE [LARGE SCALE GENOMIC DNA]</scope>
    <source>
        <strain evidence="3">cv. DH-PKW</strain>
        <tissue evidence="2">Leaves</tissue>
    </source>
</reference>
<evidence type="ECO:0000256" key="1">
    <source>
        <dbReference type="SAM" id="MobiDB-lite"/>
    </source>
</evidence>
<organism evidence="2 3">
    <name type="scientific">Musa balbisiana</name>
    <name type="common">Banana</name>
    <dbReference type="NCBI Taxonomy" id="52838"/>
    <lineage>
        <taxon>Eukaryota</taxon>
        <taxon>Viridiplantae</taxon>
        <taxon>Streptophyta</taxon>
        <taxon>Embryophyta</taxon>
        <taxon>Tracheophyta</taxon>
        <taxon>Spermatophyta</taxon>
        <taxon>Magnoliopsida</taxon>
        <taxon>Liliopsida</taxon>
        <taxon>Zingiberales</taxon>
        <taxon>Musaceae</taxon>
        <taxon>Musa</taxon>
    </lineage>
</organism>
<proteinExistence type="predicted"/>
<sequence>MLTGGNGDPHMSSSRSTTGTHDRSTGLNFKTRSGPDRVSGSQACLSETSVDRKQRCLRAPMGERTGAGGGGSFEAGGDGRGKGGIRLWADHLPARRSCWLRMLFNDLRRRRCPGTSKILGHGFAASFSASTECTSLPGKMNSNGLFQLKKLFEVHIVRLMLLTVQANALWNFGFGKDGGRSVAKSRIKDDSINKLDLSKA</sequence>